<keyword evidence="5" id="KW-0369">Histidine metabolism</keyword>
<dbReference type="OrthoDB" id="9776455at2"/>
<evidence type="ECO:0000256" key="2">
    <source>
        <dbReference type="ARBA" id="ARBA00012864"/>
    </source>
</evidence>
<feature type="domain" description="Aminodeoxyfutalosine deaminase/Imidazolonepropionase-like composite" evidence="10">
    <location>
        <begin position="33"/>
        <end position="58"/>
    </location>
</feature>
<evidence type="ECO:0000256" key="6">
    <source>
        <dbReference type="ARBA" id="ARBA00022833"/>
    </source>
</evidence>
<dbReference type="Pfam" id="PF22039">
    <property type="entry name" value="HUTI_composite_bact"/>
    <property type="match status" value="1"/>
</dbReference>
<organism evidence="11 12">
    <name type="scientific">Thermoflexibacter ruber</name>
    <dbReference type="NCBI Taxonomy" id="1003"/>
    <lineage>
        <taxon>Bacteria</taxon>
        <taxon>Pseudomonadati</taxon>
        <taxon>Bacteroidota</taxon>
        <taxon>Cytophagia</taxon>
        <taxon>Cytophagales</taxon>
        <taxon>Thermoflexibacteraceae</taxon>
        <taxon>Thermoflexibacter</taxon>
    </lineage>
</organism>
<dbReference type="InterPro" id="IPR006680">
    <property type="entry name" value="Amidohydro-rel"/>
</dbReference>
<evidence type="ECO:0000256" key="7">
    <source>
        <dbReference type="ARBA" id="ARBA00023004"/>
    </source>
</evidence>
<dbReference type="Gene3D" id="2.30.40.10">
    <property type="entry name" value="Urease, subunit C, domain 1"/>
    <property type="match status" value="1"/>
</dbReference>
<dbReference type="GO" id="GO:0019556">
    <property type="term" value="P:L-histidine catabolic process to glutamate and formamide"/>
    <property type="evidence" value="ECO:0007669"/>
    <property type="project" value="UniProtKB-UniRule"/>
</dbReference>
<name>A0A1I2JBQ0_9BACT</name>
<feature type="domain" description="Amidohydrolase-related" evidence="9">
    <location>
        <begin position="68"/>
        <end position="380"/>
    </location>
</feature>
<comment type="pathway">
    <text evidence="1">Amino-acid degradation.</text>
</comment>
<sequence length="417" mass="45842">MKIIGSFKQILPLTYLPYKGAVKDEQLQVIENGAVVVDKEVIVAVGTFEQVRREFPEAEIEEIENTCVLLPSFIDCHTHTCFAGSRANDFAARNAGKSYLEIAQAGGGIWSTVQQTRQASENDLVQLTRQRVEQFLKEGITTIEIKSGYGLDKENELKMLRAIKKVQAQTQAQIISTCLAAHIKPKDFQGDNKAYLKEVLHDFLPQIKKENLCQRVDIFIEKTAFNAEESEWFLLEAKQMGFDLTIHADQFTPMGAEVAVKVGAVSADHLEASTDSQIELLAKSNTVAVVLAGASMGLGEPFAPARQLLDAGACLAIASDFNPGSAPMGKLLLQASVLACYQKLSTAEVLAGLTFRAAKALNINHIGKIAVGYRADLQAYPCADYREILYQQGRLLPQYVWKSGKCIFPDSAPQRKK</sequence>
<dbReference type="EC" id="3.5.2.7" evidence="2 8"/>
<dbReference type="EMBL" id="FONY01000046">
    <property type="protein sequence ID" value="SFF51749.1"/>
    <property type="molecule type" value="Genomic_DNA"/>
</dbReference>
<dbReference type="NCBIfam" id="TIGR01224">
    <property type="entry name" value="hutI"/>
    <property type="match status" value="1"/>
</dbReference>
<evidence type="ECO:0000259" key="10">
    <source>
        <dbReference type="Pfam" id="PF22039"/>
    </source>
</evidence>
<accession>A0A1I2JBQ0</accession>
<dbReference type="InterPro" id="IPR011059">
    <property type="entry name" value="Metal-dep_hydrolase_composite"/>
</dbReference>
<dbReference type="GO" id="GO:0050480">
    <property type="term" value="F:imidazolonepropionase activity"/>
    <property type="evidence" value="ECO:0007669"/>
    <property type="project" value="UniProtKB-UniRule"/>
</dbReference>
<evidence type="ECO:0000256" key="8">
    <source>
        <dbReference type="NCBIfam" id="TIGR01224"/>
    </source>
</evidence>
<dbReference type="Gene3D" id="3.20.20.140">
    <property type="entry name" value="Metal-dependent hydrolases"/>
    <property type="match status" value="1"/>
</dbReference>
<dbReference type="RefSeq" id="WP_091549081.1">
    <property type="nucleotide sequence ID" value="NZ_FONY01000046.1"/>
</dbReference>
<keyword evidence="4" id="KW-0378">Hydrolase</keyword>
<evidence type="ECO:0000256" key="5">
    <source>
        <dbReference type="ARBA" id="ARBA00022808"/>
    </source>
</evidence>
<dbReference type="STRING" id="1003.SAMN04488541_104612"/>
<dbReference type="SUPFAM" id="SSF51556">
    <property type="entry name" value="Metallo-dependent hydrolases"/>
    <property type="match status" value="1"/>
</dbReference>
<keyword evidence="7" id="KW-0408">Iron</keyword>
<dbReference type="InterPro" id="IPR032466">
    <property type="entry name" value="Metal_Hydrolase"/>
</dbReference>
<evidence type="ECO:0000256" key="4">
    <source>
        <dbReference type="ARBA" id="ARBA00022801"/>
    </source>
</evidence>
<keyword evidence="3" id="KW-0479">Metal-binding</keyword>
<dbReference type="GO" id="GO:0005737">
    <property type="term" value="C:cytoplasm"/>
    <property type="evidence" value="ECO:0007669"/>
    <property type="project" value="UniProtKB-UniRule"/>
</dbReference>
<evidence type="ECO:0000259" key="9">
    <source>
        <dbReference type="Pfam" id="PF01979"/>
    </source>
</evidence>
<evidence type="ECO:0000256" key="1">
    <source>
        <dbReference type="ARBA" id="ARBA00005023"/>
    </source>
</evidence>
<reference evidence="11 12" key="1">
    <citation type="submission" date="2016-10" db="EMBL/GenBank/DDBJ databases">
        <authorList>
            <person name="de Groot N.N."/>
        </authorList>
    </citation>
    <scope>NUCLEOTIDE SEQUENCE [LARGE SCALE GENOMIC DNA]</scope>
    <source>
        <strain>GEY</strain>
        <strain evidence="12">DSM 9560</strain>
    </source>
</reference>
<evidence type="ECO:0000313" key="11">
    <source>
        <dbReference type="EMBL" id="SFF51749.1"/>
    </source>
</evidence>
<dbReference type="SUPFAM" id="SSF51338">
    <property type="entry name" value="Composite domain of metallo-dependent hydrolases"/>
    <property type="match status" value="1"/>
</dbReference>
<dbReference type="InterPro" id="IPR005920">
    <property type="entry name" value="HutI"/>
</dbReference>
<dbReference type="InterPro" id="IPR054418">
    <property type="entry name" value="MQNX/HUTI_composite_N"/>
</dbReference>
<protein>
    <recommendedName>
        <fullName evidence="2 8">Imidazolonepropionase</fullName>
        <ecNumber evidence="2 8">3.5.2.7</ecNumber>
    </recommendedName>
</protein>
<dbReference type="AlphaFoldDB" id="A0A1I2JBQ0"/>
<dbReference type="Proteomes" id="UP000199513">
    <property type="component" value="Unassembled WGS sequence"/>
</dbReference>
<evidence type="ECO:0000313" key="12">
    <source>
        <dbReference type="Proteomes" id="UP000199513"/>
    </source>
</evidence>
<dbReference type="PANTHER" id="PTHR42752">
    <property type="entry name" value="IMIDAZOLONEPROPIONASE"/>
    <property type="match status" value="1"/>
</dbReference>
<proteinExistence type="predicted"/>
<gene>
    <name evidence="11" type="ORF">SAMN04488541_104612</name>
</gene>
<dbReference type="Pfam" id="PF01979">
    <property type="entry name" value="Amidohydro_1"/>
    <property type="match status" value="1"/>
</dbReference>
<keyword evidence="12" id="KW-1185">Reference proteome</keyword>
<evidence type="ECO:0000256" key="3">
    <source>
        <dbReference type="ARBA" id="ARBA00022723"/>
    </source>
</evidence>
<keyword evidence="6" id="KW-0862">Zinc</keyword>
<dbReference type="PANTHER" id="PTHR42752:SF1">
    <property type="entry name" value="IMIDAZOLONEPROPIONASE-RELATED"/>
    <property type="match status" value="1"/>
</dbReference>
<dbReference type="GO" id="GO:0046872">
    <property type="term" value="F:metal ion binding"/>
    <property type="evidence" value="ECO:0007669"/>
    <property type="project" value="UniProtKB-KW"/>
</dbReference>